<feature type="transmembrane region" description="Helical" evidence="1">
    <location>
        <begin position="27"/>
        <end position="46"/>
    </location>
</feature>
<sequence length="196" mass="21767">MVIRGIADANAHIVRQYSMNPEKKSSALARLSGVVGMGSTLGFLMASQLPKISYIPMSIFLFSSHVLCGILMAIITRQPQMPLTGARTKERCFFLAIRGVTFTRTLGLYLIASVASYLAVIGCHQILFLYLKLKFAWDAGQFGYLKAGSRLTATIMVESWLYMPLLRVSLSFLRLPFSTHSSPCLQNSGFLHCRFT</sequence>
<evidence type="ECO:0000313" key="2">
    <source>
        <dbReference type="EMBL" id="CAJ0557802.1"/>
    </source>
</evidence>
<evidence type="ECO:0000313" key="3">
    <source>
        <dbReference type="Proteomes" id="UP001177023"/>
    </source>
</evidence>
<gene>
    <name evidence="2" type="ORF">MSPICULIGERA_LOCUS554</name>
</gene>
<organism evidence="2 3">
    <name type="scientific">Mesorhabditis spiculigera</name>
    <dbReference type="NCBI Taxonomy" id="96644"/>
    <lineage>
        <taxon>Eukaryota</taxon>
        <taxon>Metazoa</taxon>
        <taxon>Ecdysozoa</taxon>
        <taxon>Nematoda</taxon>
        <taxon>Chromadorea</taxon>
        <taxon>Rhabditida</taxon>
        <taxon>Rhabditina</taxon>
        <taxon>Rhabditomorpha</taxon>
        <taxon>Rhabditoidea</taxon>
        <taxon>Rhabditidae</taxon>
        <taxon>Mesorhabditinae</taxon>
        <taxon>Mesorhabditis</taxon>
    </lineage>
</organism>
<comment type="caution">
    <text evidence="2">The sequence shown here is derived from an EMBL/GenBank/DDBJ whole genome shotgun (WGS) entry which is preliminary data.</text>
</comment>
<dbReference type="SUPFAM" id="SSF103473">
    <property type="entry name" value="MFS general substrate transporter"/>
    <property type="match status" value="1"/>
</dbReference>
<reference evidence="2" key="1">
    <citation type="submission" date="2023-06" db="EMBL/GenBank/DDBJ databases">
        <authorList>
            <person name="Delattre M."/>
        </authorList>
    </citation>
    <scope>NUCLEOTIDE SEQUENCE</scope>
    <source>
        <strain evidence="2">AF72</strain>
    </source>
</reference>
<feature type="non-terminal residue" evidence="2">
    <location>
        <position position="196"/>
    </location>
</feature>
<keyword evidence="1" id="KW-0812">Transmembrane</keyword>
<evidence type="ECO:0000256" key="1">
    <source>
        <dbReference type="SAM" id="Phobius"/>
    </source>
</evidence>
<protein>
    <submittedName>
        <fullName evidence="2">Uncharacterized protein</fullName>
    </submittedName>
</protein>
<keyword evidence="1" id="KW-0472">Membrane</keyword>
<dbReference type="Proteomes" id="UP001177023">
    <property type="component" value="Unassembled WGS sequence"/>
</dbReference>
<feature type="transmembrane region" description="Helical" evidence="1">
    <location>
        <begin position="106"/>
        <end position="131"/>
    </location>
</feature>
<dbReference type="InterPro" id="IPR036259">
    <property type="entry name" value="MFS_trans_sf"/>
</dbReference>
<dbReference type="AlphaFoldDB" id="A0AA36C3P3"/>
<dbReference type="EMBL" id="CATQJA010000107">
    <property type="protein sequence ID" value="CAJ0557802.1"/>
    <property type="molecule type" value="Genomic_DNA"/>
</dbReference>
<keyword evidence="1" id="KW-1133">Transmembrane helix</keyword>
<feature type="transmembrane region" description="Helical" evidence="1">
    <location>
        <begin position="52"/>
        <end position="75"/>
    </location>
</feature>
<accession>A0AA36C3P3</accession>
<keyword evidence="3" id="KW-1185">Reference proteome</keyword>
<proteinExistence type="predicted"/>
<name>A0AA36C3P3_9BILA</name>